<evidence type="ECO:0000313" key="1">
    <source>
        <dbReference type="EMBL" id="KAK3053902.1"/>
    </source>
</evidence>
<keyword evidence="2" id="KW-1185">Reference proteome</keyword>
<protein>
    <submittedName>
        <fullName evidence="1">Uncharacterized protein</fullName>
    </submittedName>
</protein>
<reference evidence="1" key="1">
    <citation type="submission" date="2023-04" db="EMBL/GenBank/DDBJ databases">
        <title>Black Yeasts Isolated from many extreme environments.</title>
        <authorList>
            <person name="Coleine C."/>
            <person name="Stajich J.E."/>
            <person name="Selbmann L."/>
        </authorList>
    </citation>
    <scope>NUCLEOTIDE SEQUENCE</scope>
    <source>
        <strain evidence="1">CCFEE 5312</strain>
    </source>
</reference>
<comment type="caution">
    <text evidence="1">The sequence shown here is derived from an EMBL/GenBank/DDBJ whole genome shotgun (WGS) entry which is preliminary data.</text>
</comment>
<gene>
    <name evidence="1" type="ORF">LTR09_005182</name>
</gene>
<accession>A0AAJ0DHD3</accession>
<sequence length="225" mass="25036">MTQGSLTTTQLSAVLEIDDILQIIDPNLTVANLVEPDLSLPQMLWRDTHQSACDDQVAALIELNIHALKIGHMDNTPIPALLQLHAANRLANETAGGQFDRQTLAAICALRTLEMVLRCNWPVDLETVQRIYDKVAGSVNSDGVRLLQALLKWLRKSINDPASPDTLFDVLDSMELNRLEAVCESSHLLVEPFFDGSLIATSNGMLLLDNWTGMMTQYTHDEIRY</sequence>
<dbReference type="EMBL" id="JAWDJX010000014">
    <property type="protein sequence ID" value="KAK3053902.1"/>
    <property type="molecule type" value="Genomic_DNA"/>
</dbReference>
<proteinExistence type="predicted"/>
<name>A0AAJ0DHD3_9PEZI</name>
<dbReference type="Proteomes" id="UP001271007">
    <property type="component" value="Unassembled WGS sequence"/>
</dbReference>
<organism evidence="1 2">
    <name type="scientific">Extremus antarcticus</name>
    <dbReference type="NCBI Taxonomy" id="702011"/>
    <lineage>
        <taxon>Eukaryota</taxon>
        <taxon>Fungi</taxon>
        <taxon>Dikarya</taxon>
        <taxon>Ascomycota</taxon>
        <taxon>Pezizomycotina</taxon>
        <taxon>Dothideomycetes</taxon>
        <taxon>Dothideomycetidae</taxon>
        <taxon>Mycosphaerellales</taxon>
        <taxon>Extremaceae</taxon>
        <taxon>Extremus</taxon>
    </lineage>
</organism>
<dbReference type="AlphaFoldDB" id="A0AAJ0DHD3"/>
<evidence type="ECO:0000313" key="2">
    <source>
        <dbReference type="Proteomes" id="UP001271007"/>
    </source>
</evidence>